<keyword evidence="1" id="KW-0645">Protease</keyword>
<dbReference type="InterPro" id="IPR012337">
    <property type="entry name" value="RNaseH-like_sf"/>
</dbReference>
<dbReference type="SUPFAM" id="SSF53098">
    <property type="entry name" value="Ribonuclease H-like"/>
    <property type="match status" value="1"/>
</dbReference>
<evidence type="ECO:0000256" key="3">
    <source>
        <dbReference type="ARBA" id="ARBA00022695"/>
    </source>
</evidence>
<evidence type="ECO:0000256" key="13">
    <source>
        <dbReference type="ARBA" id="ARBA00023125"/>
    </source>
</evidence>
<dbReference type="PANTHER" id="PTHR37984">
    <property type="entry name" value="PROTEIN CBG26694"/>
    <property type="match status" value="1"/>
</dbReference>
<dbReference type="GO" id="GO:0006508">
    <property type="term" value="P:proteolysis"/>
    <property type="evidence" value="ECO:0007669"/>
    <property type="project" value="UniProtKB-KW"/>
</dbReference>
<dbReference type="GO" id="GO:0046872">
    <property type="term" value="F:metal ion binding"/>
    <property type="evidence" value="ECO:0007669"/>
    <property type="project" value="UniProtKB-KW"/>
</dbReference>
<dbReference type="Gene3D" id="3.30.70.270">
    <property type="match status" value="2"/>
</dbReference>
<keyword evidence="11" id="KW-0695">RNA-directed DNA polymerase</keyword>
<keyword evidence="4" id="KW-0540">Nuclease</keyword>
<keyword evidence="6" id="KW-0064">Aspartyl protease</keyword>
<dbReference type="Pfam" id="PF24626">
    <property type="entry name" value="SH3_Tf2-1"/>
    <property type="match status" value="1"/>
</dbReference>
<evidence type="ECO:0000256" key="1">
    <source>
        <dbReference type="ARBA" id="ARBA00022670"/>
    </source>
</evidence>
<dbReference type="InterPro" id="IPR021109">
    <property type="entry name" value="Peptidase_aspartic_dom_sf"/>
</dbReference>
<dbReference type="Proteomes" id="UP001341281">
    <property type="component" value="Chromosome 03"/>
</dbReference>
<dbReference type="InterPro" id="IPR001584">
    <property type="entry name" value="Integrase_cat-core"/>
</dbReference>
<keyword evidence="9" id="KW-0460">Magnesium</keyword>
<dbReference type="InterPro" id="IPR041577">
    <property type="entry name" value="RT_RNaseH_2"/>
</dbReference>
<evidence type="ECO:0000256" key="8">
    <source>
        <dbReference type="ARBA" id="ARBA00022801"/>
    </source>
</evidence>
<keyword evidence="14" id="KW-0233">DNA recombination</keyword>
<dbReference type="InterPro" id="IPR050951">
    <property type="entry name" value="Retrovirus_Pol_polyprotein"/>
</dbReference>
<evidence type="ECO:0000256" key="10">
    <source>
        <dbReference type="ARBA" id="ARBA00022908"/>
    </source>
</evidence>
<dbReference type="Pfam" id="PF13650">
    <property type="entry name" value="Asp_protease_2"/>
    <property type="match status" value="1"/>
</dbReference>
<evidence type="ECO:0000256" key="7">
    <source>
        <dbReference type="ARBA" id="ARBA00022759"/>
    </source>
</evidence>
<dbReference type="AlphaFoldDB" id="A0AAQ3T0A7"/>
<dbReference type="GO" id="GO:0015074">
    <property type="term" value="P:DNA integration"/>
    <property type="evidence" value="ECO:0007669"/>
    <property type="project" value="UniProtKB-KW"/>
</dbReference>
<evidence type="ECO:0000256" key="15">
    <source>
        <dbReference type="ARBA" id="ARBA00023268"/>
    </source>
</evidence>
<keyword evidence="7" id="KW-0255">Endonuclease</keyword>
<protein>
    <recommendedName>
        <fullName evidence="18">Integrase catalytic domain-containing protein</fullName>
    </recommendedName>
</protein>
<organism evidence="19 20">
    <name type="scientific">Paspalum notatum var. saurae</name>
    <dbReference type="NCBI Taxonomy" id="547442"/>
    <lineage>
        <taxon>Eukaryota</taxon>
        <taxon>Viridiplantae</taxon>
        <taxon>Streptophyta</taxon>
        <taxon>Embryophyta</taxon>
        <taxon>Tracheophyta</taxon>
        <taxon>Spermatophyta</taxon>
        <taxon>Magnoliopsida</taxon>
        <taxon>Liliopsida</taxon>
        <taxon>Poales</taxon>
        <taxon>Poaceae</taxon>
        <taxon>PACMAD clade</taxon>
        <taxon>Panicoideae</taxon>
        <taxon>Andropogonodae</taxon>
        <taxon>Paspaleae</taxon>
        <taxon>Paspalinae</taxon>
        <taxon>Paspalum</taxon>
    </lineage>
</organism>
<feature type="region of interest" description="Disordered" evidence="16">
    <location>
        <begin position="942"/>
        <end position="961"/>
    </location>
</feature>
<dbReference type="InterPro" id="IPR036397">
    <property type="entry name" value="RNaseH_sf"/>
</dbReference>
<dbReference type="InterPro" id="IPR043502">
    <property type="entry name" value="DNA/RNA_pol_sf"/>
</dbReference>
<dbReference type="GO" id="GO:0003964">
    <property type="term" value="F:RNA-directed DNA polymerase activity"/>
    <property type="evidence" value="ECO:0007669"/>
    <property type="project" value="UniProtKB-KW"/>
</dbReference>
<keyword evidence="17" id="KW-0812">Transmembrane</keyword>
<keyword evidence="12" id="KW-0239">DNA-directed DNA polymerase</keyword>
<gene>
    <name evidence="19" type="ORF">U9M48_013389</name>
</gene>
<dbReference type="CDD" id="cd00303">
    <property type="entry name" value="retropepsin_like"/>
    <property type="match status" value="1"/>
</dbReference>
<keyword evidence="2" id="KW-0808">Transferase</keyword>
<keyword evidence="3" id="KW-0548">Nucleotidyltransferase</keyword>
<sequence>MTKKTAQMSHHSLRNRGFIARHHGHSHRRMYLHVVINGHTLVALLDSGSTHNFLNHDVTCRVGVAFQPSPPGLNVAVANGDKVACAGRARDLAIQIGVEDFTIACCIIPWEDMILFWGLSSCVASDPSSGISKTCAWRSGEGLGFPRWDINNLVVRVATKNGPTLMDRLLLTFPDVFDEPRGLPPAHDCDHRIHLLPGTAPVAVVRTATHNCRKMSSCSNVPPCCPRESSGQALRHSPCRWRKTGTLSQSWMNSLMNSTSASTWMMWKKRRFTHIMVTEFFVMPFGLTNALATFQVLMNTVLHQILRRFVFVFFDDILDRASATRQAGTGDTARKLPGCQAFKVFLWHELCRLSGAHYFSRWCHHGRREGLSSVLLANAAISYYHKFIRDFGVIAAPLNKLLRKDDDLAIAYHDLKNALTTSPVLQLPAFNKIFMVGCDASGTGFGAVLHHGAGPLAIRKGIDRSGARSSPLAPLFLGTVLDQRLSTIPQHQWISKLFGYDFSVKYRPGQLNIVADALSRRNAEQCAALAISGPSSYPHGIYQKMKAQIQEGSLVDPWRLHDSLILHGDLVFLVADSPLLPTVLDLAHTAGHEGQQKTLVRLRADFHIPQDRALVKNFIRACTTCQRNKTETLQPAGLLQQLEVPSQVWADISLDFVEGLPKVHGKSVILAVVDRFSKYAHFILLSHPYTALSVARAFFDGIVRLHGFPVSIVSDRDPVFTSNFWRDLFKMAGVKLGMSTAFHPQTDNRRSSTKQLLYWLPWAEFCYNTSYHTALRATPFQVVYGCTPPAFVPFQLGKAWTSSVDDLLKERDVFLAEVGERLLQAQQYAQRYYNSHQRYYNSHHRELEFLVGDWVWLRLLHHRGLLLATKRGKLAPRYVGPFQMVERIGEVAYRLALPPAARIHDVFHVGLLKPFRPCSVRGKSKGIGEDLIPSYSNLTSKGLKPLQSPPKPSKPNKPSMVIPLRRYQPCPQRTTAICFSARVRRGLGDVLVQWAGMDEADATWELVDQFKASYPDFQLEDKLFEEGGRHVMTGITYQQRNQQSG</sequence>
<keyword evidence="17" id="KW-0472">Membrane</keyword>
<feature type="transmembrane region" description="Helical" evidence="17">
    <location>
        <begin position="275"/>
        <end position="298"/>
    </location>
</feature>
<evidence type="ECO:0000256" key="4">
    <source>
        <dbReference type="ARBA" id="ARBA00022722"/>
    </source>
</evidence>
<evidence type="ECO:0000256" key="11">
    <source>
        <dbReference type="ARBA" id="ARBA00022918"/>
    </source>
</evidence>
<dbReference type="Pfam" id="PF17921">
    <property type="entry name" value="Integrase_H2C2"/>
    <property type="match status" value="1"/>
</dbReference>
<keyword evidence="17" id="KW-1133">Transmembrane helix</keyword>
<accession>A0AAQ3T0A7</accession>
<evidence type="ECO:0000256" key="12">
    <source>
        <dbReference type="ARBA" id="ARBA00022932"/>
    </source>
</evidence>
<dbReference type="SUPFAM" id="SSF56672">
    <property type="entry name" value="DNA/RNA polymerases"/>
    <property type="match status" value="1"/>
</dbReference>
<keyword evidence="20" id="KW-1185">Reference proteome</keyword>
<evidence type="ECO:0000256" key="9">
    <source>
        <dbReference type="ARBA" id="ARBA00022842"/>
    </source>
</evidence>
<keyword evidence="13" id="KW-0238">DNA-binding</keyword>
<dbReference type="PANTHER" id="PTHR37984:SF5">
    <property type="entry name" value="PROTEIN NYNRIN-LIKE"/>
    <property type="match status" value="1"/>
</dbReference>
<reference evidence="19 20" key="1">
    <citation type="submission" date="2024-02" db="EMBL/GenBank/DDBJ databases">
        <title>High-quality chromosome-scale genome assembly of Pensacola bahiagrass (Paspalum notatum Flugge var. saurae).</title>
        <authorList>
            <person name="Vega J.M."/>
            <person name="Podio M."/>
            <person name="Orjuela J."/>
            <person name="Siena L.A."/>
            <person name="Pessino S.C."/>
            <person name="Combes M.C."/>
            <person name="Mariac C."/>
            <person name="Albertini E."/>
            <person name="Pupilli F."/>
            <person name="Ortiz J.P.A."/>
            <person name="Leblanc O."/>
        </authorList>
    </citation>
    <scope>NUCLEOTIDE SEQUENCE [LARGE SCALE GENOMIC DNA]</scope>
    <source>
        <strain evidence="19">R1</strain>
        <tissue evidence="19">Leaf</tissue>
    </source>
</reference>
<dbReference type="Gene3D" id="3.30.420.10">
    <property type="entry name" value="Ribonuclease H-like superfamily/Ribonuclease H"/>
    <property type="match status" value="1"/>
</dbReference>
<keyword evidence="15" id="KW-0511">Multifunctional enzyme</keyword>
<feature type="domain" description="Integrase catalytic" evidence="18">
    <location>
        <begin position="641"/>
        <end position="757"/>
    </location>
</feature>
<name>A0AAQ3T0A7_PASNO</name>
<dbReference type="Gene3D" id="2.40.70.10">
    <property type="entry name" value="Acid Proteases"/>
    <property type="match status" value="1"/>
</dbReference>
<dbReference type="Pfam" id="PF17919">
    <property type="entry name" value="RT_RNaseH_2"/>
    <property type="match status" value="1"/>
</dbReference>
<evidence type="ECO:0000256" key="17">
    <source>
        <dbReference type="SAM" id="Phobius"/>
    </source>
</evidence>
<dbReference type="GO" id="GO:0004190">
    <property type="term" value="F:aspartic-type endopeptidase activity"/>
    <property type="evidence" value="ECO:0007669"/>
    <property type="project" value="UniProtKB-KW"/>
</dbReference>
<evidence type="ECO:0000256" key="5">
    <source>
        <dbReference type="ARBA" id="ARBA00022723"/>
    </source>
</evidence>
<dbReference type="PROSITE" id="PS50994">
    <property type="entry name" value="INTEGRASE"/>
    <property type="match status" value="1"/>
</dbReference>
<dbReference type="GO" id="GO:0006310">
    <property type="term" value="P:DNA recombination"/>
    <property type="evidence" value="ECO:0007669"/>
    <property type="project" value="UniProtKB-KW"/>
</dbReference>
<keyword evidence="5" id="KW-0479">Metal-binding</keyword>
<evidence type="ECO:0000256" key="6">
    <source>
        <dbReference type="ARBA" id="ARBA00022750"/>
    </source>
</evidence>
<evidence type="ECO:0000256" key="2">
    <source>
        <dbReference type="ARBA" id="ARBA00022679"/>
    </source>
</evidence>
<dbReference type="GO" id="GO:0003677">
    <property type="term" value="F:DNA binding"/>
    <property type="evidence" value="ECO:0007669"/>
    <property type="project" value="UniProtKB-KW"/>
</dbReference>
<evidence type="ECO:0000313" key="19">
    <source>
        <dbReference type="EMBL" id="WVZ63784.1"/>
    </source>
</evidence>
<dbReference type="SUPFAM" id="SSF50630">
    <property type="entry name" value="Acid proteases"/>
    <property type="match status" value="1"/>
</dbReference>
<evidence type="ECO:0000313" key="20">
    <source>
        <dbReference type="Proteomes" id="UP001341281"/>
    </source>
</evidence>
<keyword evidence="10" id="KW-0229">DNA integration</keyword>
<dbReference type="InterPro" id="IPR041588">
    <property type="entry name" value="Integrase_H2C2"/>
</dbReference>
<dbReference type="GO" id="GO:0003887">
    <property type="term" value="F:DNA-directed DNA polymerase activity"/>
    <property type="evidence" value="ECO:0007669"/>
    <property type="project" value="UniProtKB-KW"/>
</dbReference>
<proteinExistence type="predicted"/>
<dbReference type="InterPro" id="IPR043128">
    <property type="entry name" value="Rev_trsase/Diguanyl_cyclase"/>
</dbReference>
<dbReference type="GO" id="GO:0004519">
    <property type="term" value="F:endonuclease activity"/>
    <property type="evidence" value="ECO:0007669"/>
    <property type="project" value="UniProtKB-KW"/>
</dbReference>
<keyword evidence="8" id="KW-0378">Hydrolase</keyword>
<evidence type="ECO:0000256" key="16">
    <source>
        <dbReference type="SAM" id="MobiDB-lite"/>
    </source>
</evidence>
<dbReference type="InterPro" id="IPR056924">
    <property type="entry name" value="SH3_Tf2-1"/>
</dbReference>
<evidence type="ECO:0000256" key="14">
    <source>
        <dbReference type="ARBA" id="ARBA00023172"/>
    </source>
</evidence>
<evidence type="ECO:0000259" key="18">
    <source>
        <dbReference type="PROSITE" id="PS50994"/>
    </source>
</evidence>
<dbReference type="EMBL" id="CP144747">
    <property type="protein sequence ID" value="WVZ63784.1"/>
    <property type="molecule type" value="Genomic_DNA"/>
</dbReference>
<dbReference type="Gene3D" id="1.10.340.70">
    <property type="match status" value="1"/>
</dbReference>